<name>A0A928Z8Y0_9CYAN</name>
<reference evidence="5" key="1">
    <citation type="submission" date="2020-10" db="EMBL/GenBank/DDBJ databases">
        <authorList>
            <person name="Castelo-Branco R."/>
            <person name="Eusebio N."/>
            <person name="Adriana R."/>
            <person name="Vieira A."/>
            <person name="Brugerolle De Fraissinette N."/>
            <person name="Rezende De Castro R."/>
            <person name="Schneider M.P."/>
            <person name="Vasconcelos V."/>
            <person name="Leao P.N."/>
        </authorList>
    </citation>
    <scope>NUCLEOTIDE SEQUENCE</scope>
    <source>
        <strain evidence="5">LEGE 11467</strain>
    </source>
</reference>
<dbReference type="AlphaFoldDB" id="A0A928Z8Y0"/>
<protein>
    <submittedName>
        <fullName evidence="5">Transposase</fullName>
    </submittedName>
</protein>
<dbReference type="EMBL" id="JADEXN010000280">
    <property type="protein sequence ID" value="MBE9042010.1"/>
    <property type="molecule type" value="Genomic_DNA"/>
</dbReference>
<comment type="caution">
    <text evidence="5">The sequence shown here is derived from an EMBL/GenBank/DDBJ whole genome shotgun (WGS) entry which is preliminary data.</text>
</comment>
<evidence type="ECO:0000313" key="6">
    <source>
        <dbReference type="Proteomes" id="UP000621799"/>
    </source>
</evidence>
<sequence length="165" mass="19199">MHPLVHLACSPPCHRTSKKKQRAYYSGKHKGHMMKAQLVIDLARGQFLSVAWGKGRTHDWQLFHHSQVRRDPTLLCLADKGYQGLTKVHANSITPQKKKPHQSLSKEDKQTNQALARVRVKVEHSIQRLKRFGILSERYRNRRRRFSLRVHLLAGIINFELNRAS</sequence>
<evidence type="ECO:0000313" key="5">
    <source>
        <dbReference type="EMBL" id="MBE9042010.1"/>
    </source>
</evidence>
<organism evidence="5 6">
    <name type="scientific">Zarconia navalis LEGE 11467</name>
    <dbReference type="NCBI Taxonomy" id="1828826"/>
    <lineage>
        <taxon>Bacteria</taxon>
        <taxon>Bacillati</taxon>
        <taxon>Cyanobacteriota</taxon>
        <taxon>Cyanophyceae</taxon>
        <taxon>Oscillatoriophycideae</taxon>
        <taxon>Oscillatoriales</taxon>
        <taxon>Oscillatoriales incertae sedis</taxon>
        <taxon>Zarconia</taxon>
        <taxon>Zarconia navalis</taxon>
    </lineage>
</organism>
<comment type="cofactor">
    <cofactor evidence="1">
        <name>a divalent metal cation</name>
        <dbReference type="ChEBI" id="CHEBI:60240"/>
    </cofactor>
</comment>
<keyword evidence="6" id="KW-1185">Reference proteome</keyword>
<feature type="region of interest" description="Disordered" evidence="3">
    <location>
        <begin position="92"/>
        <end position="111"/>
    </location>
</feature>
<evidence type="ECO:0000256" key="3">
    <source>
        <dbReference type="SAM" id="MobiDB-lite"/>
    </source>
</evidence>
<feature type="domain" description="DDE Tnp4" evidence="4">
    <location>
        <begin position="13"/>
        <end position="158"/>
    </location>
</feature>
<gene>
    <name evidence="5" type="ORF">IQ235_14605</name>
</gene>
<evidence type="ECO:0000259" key="4">
    <source>
        <dbReference type="Pfam" id="PF13359"/>
    </source>
</evidence>
<proteinExistence type="predicted"/>
<dbReference type="GO" id="GO:0046872">
    <property type="term" value="F:metal ion binding"/>
    <property type="evidence" value="ECO:0007669"/>
    <property type="project" value="UniProtKB-KW"/>
</dbReference>
<dbReference type="RefSeq" id="WP_264322192.1">
    <property type="nucleotide sequence ID" value="NZ_JADEXN010000280.1"/>
</dbReference>
<dbReference type="InterPro" id="IPR027806">
    <property type="entry name" value="HARBI1_dom"/>
</dbReference>
<dbReference type="Pfam" id="PF13359">
    <property type="entry name" value="DDE_Tnp_4"/>
    <property type="match status" value="1"/>
</dbReference>
<evidence type="ECO:0000256" key="1">
    <source>
        <dbReference type="ARBA" id="ARBA00001968"/>
    </source>
</evidence>
<keyword evidence="2" id="KW-0479">Metal-binding</keyword>
<dbReference type="Proteomes" id="UP000621799">
    <property type="component" value="Unassembled WGS sequence"/>
</dbReference>
<evidence type="ECO:0000256" key="2">
    <source>
        <dbReference type="ARBA" id="ARBA00022723"/>
    </source>
</evidence>
<accession>A0A928Z8Y0</accession>